<evidence type="ECO:0000313" key="2">
    <source>
        <dbReference type="Proteomes" id="UP000002358"/>
    </source>
</evidence>
<dbReference type="AlphaFoldDB" id="A0A7M7Q389"/>
<dbReference type="RefSeq" id="XP_031780297.1">
    <property type="nucleotide sequence ID" value="XM_031924437.1"/>
</dbReference>
<dbReference type="Proteomes" id="UP000002358">
    <property type="component" value="Chromosome 1"/>
</dbReference>
<reference evidence="1" key="1">
    <citation type="submission" date="2021-01" db="UniProtKB">
        <authorList>
            <consortium name="EnsemblMetazoa"/>
        </authorList>
    </citation>
    <scope>IDENTIFICATION</scope>
</reference>
<keyword evidence="2" id="KW-1185">Reference proteome</keyword>
<name>A0A7M7Q389_NASVI</name>
<protein>
    <submittedName>
        <fullName evidence="1">Uncharacterized protein</fullName>
    </submittedName>
</protein>
<dbReference type="Gene3D" id="3.40.50.1820">
    <property type="entry name" value="alpha/beta hydrolase"/>
    <property type="match status" value="1"/>
</dbReference>
<proteinExistence type="predicted"/>
<dbReference type="InterPro" id="IPR029058">
    <property type="entry name" value="AB_hydrolase_fold"/>
</dbReference>
<accession>A0A7M7Q389</accession>
<sequence>MIYSHNLAYTFFTSTVKNLKIADCKLLGYQWDGSYKNALEISHEIQKSNQCSNCLEMGINAVNHQTQIRRYLVITSASTPYCQLTNDDESLITKAIDKLKSDTALFPQLPSNPLKNIFSSEWLNFGK</sequence>
<dbReference type="GeneID" id="116416365"/>
<dbReference type="EnsemblMetazoa" id="XM_031924437">
    <property type="protein sequence ID" value="XP_031780297"/>
    <property type="gene ID" value="LOC116416365"/>
</dbReference>
<dbReference type="InParanoid" id="A0A7M7Q389"/>
<evidence type="ECO:0000313" key="1">
    <source>
        <dbReference type="EnsemblMetazoa" id="XP_031780297"/>
    </source>
</evidence>
<dbReference type="KEGG" id="nvi:116416365"/>
<organism evidence="1 2">
    <name type="scientific">Nasonia vitripennis</name>
    <name type="common">Parasitic wasp</name>
    <dbReference type="NCBI Taxonomy" id="7425"/>
    <lineage>
        <taxon>Eukaryota</taxon>
        <taxon>Metazoa</taxon>
        <taxon>Ecdysozoa</taxon>
        <taxon>Arthropoda</taxon>
        <taxon>Hexapoda</taxon>
        <taxon>Insecta</taxon>
        <taxon>Pterygota</taxon>
        <taxon>Neoptera</taxon>
        <taxon>Endopterygota</taxon>
        <taxon>Hymenoptera</taxon>
        <taxon>Apocrita</taxon>
        <taxon>Proctotrupomorpha</taxon>
        <taxon>Chalcidoidea</taxon>
        <taxon>Pteromalidae</taxon>
        <taxon>Pteromalinae</taxon>
        <taxon>Nasonia</taxon>
    </lineage>
</organism>